<protein>
    <submittedName>
        <fullName evidence="2">Uncharacterized protein</fullName>
    </submittedName>
</protein>
<name>A0A381PC12_9ZZZZ</name>
<feature type="compositionally biased region" description="Polar residues" evidence="1">
    <location>
        <begin position="1"/>
        <end position="13"/>
    </location>
</feature>
<proteinExistence type="predicted"/>
<evidence type="ECO:0000313" key="2">
    <source>
        <dbReference type="EMBL" id="SUZ64154.1"/>
    </source>
</evidence>
<dbReference type="AlphaFoldDB" id="A0A381PC12"/>
<reference evidence="2" key="1">
    <citation type="submission" date="2018-05" db="EMBL/GenBank/DDBJ databases">
        <authorList>
            <person name="Lanie J.A."/>
            <person name="Ng W.-L."/>
            <person name="Kazmierczak K.M."/>
            <person name="Andrzejewski T.M."/>
            <person name="Davidsen T.M."/>
            <person name="Wayne K.J."/>
            <person name="Tettelin H."/>
            <person name="Glass J.I."/>
            <person name="Rusch D."/>
            <person name="Podicherti R."/>
            <person name="Tsui H.-C.T."/>
            <person name="Winkler M.E."/>
        </authorList>
    </citation>
    <scope>NUCLEOTIDE SEQUENCE</scope>
</reference>
<evidence type="ECO:0000256" key="1">
    <source>
        <dbReference type="SAM" id="MobiDB-lite"/>
    </source>
</evidence>
<organism evidence="2">
    <name type="scientific">marine metagenome</name>
    <dbReference type="NCBI Taxonomy" id="408172"/>
    <lineage>
        <taxon>unclassified sequences</taxon>
        <taxon>metagenomes</taxon>
        <taxon>ecological metagenomes</taxon>
    </lineage>
</organism>
<gene>
    <name evidence="2" type="ORF">METZ01_LOCUS17008</name>
</gene>
<accession>A0A381PC12</accession>
<dbReference type="EMBL" id="UINC01000928">
    <property type="protein sequence ID" value="SUZ64154.1"/>
    <property type="molecule type" value="Genomic_DNA"/>
</dbReference>
<feature type="region of interest" description="Disordered" evidence="1">
    <location>
        <begin position="1"/>
        <end position="24"/>
    </location>
</feature>
<sequence length="24" mass="2523">MVNPVENISLSTTRPPPAATARSI</sequence>